<name>A0A447CSZ1_9BRAD</name>
<keyword evidence="9" id="KW-0157">Chromophore</keyword>
<dbReference type="InterPro" id="IPR052162">
    <property type="entry name" value="Sensor_kinase/Photoreceptor"/>
</dbReference>
<dbReference type="SMART" id="SM00388">
    <property type="entry name" value="HisKA"/>
    <property type="match status" value="1"/>
</dbReference>
<dbReference type="RefSeq" id="WP_129608476.1">
    <property type="nucleotide sequence ID" value="NZ_UWOC01000122.1"/>
</dbReference>
<evidence type="ECO:0000256" key="10">
    <source>
        <dbReference type="ARBA" id="ARBA00023170"/>
    </source>
</evidence>
<protein>
    <recommendedName>
        <fullName evidence="3">histidine kinase</fullName>
        <ecNumber evidence="3">2.7.13.3</ecNumber>
    </recommendedName>
</protein>
<dbReference type="Pfam" id="PF02518">
    <property type="entry name" value="HATPase_c"/>
    <property type="match status" value="1"/>
</dbReference>
<dbReference type="InterPro" id="IPR004358">
    <property type="entry name" value="Sig_transdc_His_kin-like_C"/>
</dbReference>
<dbReference type="InterPro" id="IPR013654">
    <property type="entry name" value="PAS_2"/>
</dbReference>
<gene>
    <name evidence="13" type="primary">cph1_3</name>
    <name evidence="13" type="ORF">RHODGE_RHODGE_01530</name>
</gene>
<dbReference type="Gene3D" id="3.30.565.10">
    <property type="entry name" value="Histidine kinase-like ATPase, C-terminal domain"/>
    <property type="match status" value="1"/>
</dbReference>
<dbReference type="GO" id="GO:0009881">
    <property type="term" value="F:photoreceptor activity"/>
    <property type="evidence" value="ECO:0007669"/>
    <property type="project" value="UniProtKB-KW"/>
</dbReference>
<dbReference type="InterPro" id="IPR036097">
    <property type="entry name" value="HisK_dim/P_sf"/>
</dbReference>
<dbReference type="CDD" id="cd00082">
    <property type="entry name" value="HisKA"/>
    <property type="match status" value="1"/>
</dbReference>
<dbReference type="SMART" id="SM00387">
    <property type="entry name" value="HATPase_c"/>
    <property type="match status" value="1"/>
</dbReference>
<dbReference type="Proteomes" id="UP000289200">
    <property type="component" value="Unassembled WGS sequence"/>
</dbReference>
<dbReference type="SUPFAM" id="SSF55874">
    <property type="entry name" value="ATPase domain of HSP90 chaperone/DNA topoisomerase II/histidine kinase"/>
    <property type="match status" value="1"/>
</dbReference>
<feature type="domain" description="Phytochrome chromophore attachment site" evidence="11">
    <location>
        <begin position="154"/>
        <end position="312"/>
    </location>
</feature>
<dbReference type="Gene3D" id="3.30.450.20">
    <property type="entry name" value="PAS domain"/>
    <property type="match status" value="1"/>
</dbReference>
<comment type="similarity">
    <text evidence="2">In the N-terminal section; belongs to the phytochrome family.</text>
</comment>
<dbReference type="PANTHER" id="PTHR43304">
    <property type="entry name" value="PHYTOCHROME-LIKE PROTEIN CPH1"/>
    <property type="match status" value="1"/>
</dbReference>
<sequence>MADPTSPATGADVAVDLTSCDREPIHVPGHVQPHGVLLAFVEPELRAVAVSASVAALAGWPPDAVLGAPLAAHLSEAGVAQIVAALAHDDLATLNPLPVGLRTTAGERDCDAILHRHDGLTILELEPRDDLPRPSGTFFRGIRAAIRRLQTAGDLHEACAVAAGEVRRITGFDRVKIYRFAPDWSGQVIAEDRVDTIPSLFDFRFPASDIPAQSRALYTANPVRIIPDIGYRPSPLVPNRNPRTGAPIDLSHAVLRSVSPVHIEYMVNMAVHGAMSISIVRDGRLWGLISCHNTLPRFVSFEVRQACELIAQVLTWQIAVLEEAAISRHSVRVRTIQQRLLHELGGRRELHAGLLRGGDEMLALMDATGFALSGPDGSTSYGQTPTPAAIAALVDWLVRRESRDVFETDCIAAVDPAFAPEPEKVSGVLAVPLGRASASFMLWFRPEVAQTVTWGGDPHKPVRIGPLGERLQTRASFAAWREVVRGRARPWQPHEVVAAGEIRDLVVDVILSKAEELEGVNRQLARSNDELESFAYVASHDLKEPLRHIEAFAGLLKEGLPPDPEGRLGAMVGGIETSSRRLRALINDLAEYSRVGRQARPLAPVALDEVLADVLTDLRPVLEETGATVTALPLPEILCDRSQIRQVLQNLVSNAVKYRHPDRRPMITLRSVTEAGAAAPDGERAATGEPARRVRISIEDNGIGFDEKYREQIFEPFQRLHGPDEYEGTGIGLAICRKIVQRHGGSITAASRPGAGSTFTVVLPLRGFDALESLVR</sequence>
<dbReference type="PANTHER" id="PTHR43304:SF1">
    <property type="entry name" value="PAC DOMAIN-CONTAINING PROTEIN"/>
    <property type="match status" value="1"/>
</dbReference>
<dbReference type="FunFam" id="3.30.565.10:FF:000006">
    <property type="entry name" value="Sensor histidine kinase WalK"/>
    <property type="match status" value="1"/>
</dbReference>
<dbReference type="InterPro" id="IPR036890">
    <property type="entry name" value="HATPase_C_sf"/>
</dbReference>
<dbReference type="InterPro" id="IPR029016">
    <property type="entry name" value="GAF-like_dom_sf"/>
</dbReference>
<comment type="catalytic activity">
    <reaction evidence="1">
        <text>ATP + protein L-histidine = ADP + protein N-phospho-L-histidine.</text>
        <dbReference type="EC" id="2.7.13.3"/>
    </reaction>
</comment>
<dbReference type="Gene3D" id="3.30.450.40">
    <property type="match status" value="1"/>
</dbReference>
<evidence type="ECO:0000256" key="8">
    <source>
        <dbReference type="ARBA" id="ARBA00022777"/>
    </source>
</evidence>
<evidence type="ECO:0000256" key="5">
    <source>
        <dbReference type="ARBA" id="ARBA00022553"/>
    </source>
</evidence>
<dbReference type="InterPro" id="IPR005467">
    <property type="entry name" value="His_kinase_dom"/>
</dbReference>
<evidence type="ECO:0000256" key="6">
    <source>
        <dbReference type="ARBA" id="ARBA00022606"/>
    </source>
</evidence>
<evidence type="ECO:0000313" key="14">
    <source>
        <dbReference type="Proteomes" id="UP000289200"/>
    </source>
</evidence>
<keyword evidence="10" id="KW-0675">Receptor</keyword>
<dbReference type="Gene3D" id="3.30.450.270">
    <property type="match status" value="1"/>
</dbReference>
<keyword evidence="4" id="KW-0600">Photoreceptor protein</keyword>
<dbReference type="PRINTS" id="PR00344">
    <property type="entry name" value="BCTRLSENSOR"/>
</dbReference>
<keyword evidence="14" id="KW-1185">Reference proteome</keyword>
<feature type="domain" description="Histidine kinase" evidence="12">
    <location>
        <begin position="537"/>
        <end position="767"/>
    </location>
</feature>
<dbReference type="InterPro" id="IPR035965">
    <property type="entry name" value="PAS-like_dom_sf"/>
</dbReference>
<dbReference type="InterPro" id="IPR016132">
    <property type="entry name" value="Phyto_chromo_attachment"/>
</dbReference>
<evidence type="ECO:0000256" key="4">
    <source>
        <dbReference type="ARBA" id="ARBA00022543"/>
    </source>
</evidence>
<dbReference type="SUPFAM" id="SSF47384">
    <property type="entry name" value="Homodimeric domain of signal transducing histidine kinase"/>
    <property type="match status" value="1"/>
</dbReference>
<dbReference type="Pfam" id="PF00360">
    <property type="entry name" value="PHY"/>
    <property type="match status" value="1"/>
</dbReference>
<dbReference type="PROSITE" id="PS50109">
    <property type="entry name" value="HIS_KIN"/>
    <property type="match status" value="1"/>
</dbReference>
<keyword evidence="5" id="KW-0597">Phosphoprotein</keyword>
<dbReference type="Pfam" id="PF01590">
    <property type="entry name" value="GAF"/>
    <property type="match status" value="1"/>
</dbReference>
<accession>A0A447CSZ1</accession>
<reference evidence="14" key="1">
    <citation type="submission" date="2018-10" db="EMBL/GenBank/DDBJ databases">
        <authorList>
            <person name="Peiro R."/>
            <person name="Begona"/>
            <person name="Cbmso G."/>
            <person name="Lopez M."/>
            <person name="Gonzalez S."/>
            <person name="Sacristan E."/>
            <person name="Castillo E."/>
        </authorList>
    </citation>
    <scope>NUCLEOTIDE SEQUENCE [LARGE SCALE GENOMIC DNA]</scope>
</reference>
<dbReference type="GO" id="GO:0000155">
    <property type="term" value="F:phosphorelay sensor kinase activity"/>
    <property type="evidence" value="ECO:0007669"/>
    <property type="project" value="InterPro"/>
</dbReference>
<dbReference type="AlphaFoldDB" id="A0A447CSZ1"/>
<dbReference type="Gene3D" id="1.10.287.130">
    <property type="match status" value="1"/>
</dbReference>
<comment type="caution">
    <text evidence="13">The sequence shown here is derived from an EMBL/GenBank/DDBJ whole genome shotgun (WGS) entry which is preliminary data.</text>
</comment>
<dbReference type="InterPro" id="IPR003594">
    <property type="entry name" value="HATPase_dom"/>
</dbReference>
<dbReference type="InterPro" id="IPR043150">
    <property type="entry name" value="Phytochrome_PHY_sf"/>
</dbReference>
<dbReference type="SUPFAM" id="SSF55781">
    <property type="entry name" value="GAF domain-like"/>
    <property type="match status" value="2"/>
</dbReference>
<evidence type="ECO:0000256" key="1">
    <source>
        <dbReference type="ARBA" id="ARBA00000085"/>
    </source>
</evidence>
<dbReference type="SMART" id="SM00065">
    <property type="entry name" value="GAF"/>
    <property type="match status" value="1"/>
</dbReference>
<dbReference type="Pfam" id="PF08446">
    <property type="entry name" value="PAS_2"/>
    <property type="match status" value="1"/>
</dbReference>
<evidence type="ECO:0000259" key="11">
    <source>
        <dbReference type="PROSITE" id="PS50046"/>
    </source>
</evidence>
<dbReference type="InterPro" id="IPR013515">
    <property type="entry name" value="Phytochrome_cen-reg"/>
</dbReference>
<keyword evidence="6" id="KW-0716">Sensory transduction</keyword>
<evidence type="ECO:0000256" key="7">
    <source>
        <dbReference type="ARBA" id="ARBA00022679"/>
    </source>
</evidence>
<evidence type="ECO:0000256" key="2">
    <source>
        <dbReference type="ARBA" id="ARBA00006402"/>
    </source>
</evidence>
<evidence type="ECO:0000256" key="3">
    <source>
        <dbReference type="ARBA" id="ARBA00012438"/>
    </source>
</evidence>
<dbReference type="EMBL" id="UWOC01000122">
    <property type="protein sequence ID" value="VCU08357.1"/>
    <property type="molecule type" value="Genomic_DNA"/>
</dbReference>
<dbReference type="GO" id="GO:0009584">
    <property type="term" value="P:detection of visible light"/>
    <property type="evidence" value="ECO:0007669"/>
    <property type="project" value="InterPro"/>
</dbReference>
<dbReference type="EC" id="2.7.13.3" evidence="3"/>
<proteinExistence type="inferred from homology"/>
<evidence type="ECO:0000313" key="13">
    <source>
        <dbReference type="EMBL" id="VCU08357.1"/>
    </source>
</evidence>
<keyword evidence="8" id="KW-0418">Kinase</keyword>
<dbReference type="InterPro" id="IPR003018">
    <property type="entry name" value="GAF"/>
</dbReference>
<dbReference type="SUPFAM" id="SSF55785">
    <property type="entry name" value="PYP-like sensor domain (PAS domain)"/>
    <property type="match status" value="1"/>
</dbReference>
<keyword evidence="7" id="KW-0808">Transferase</keyword>
<dbReference type="InterPro" id="IPR003661">
    <property type="entry name" value="HisK_dim/P_dom"/>
</dbReference>
<organism evidence="13 14">
    <name type="scientific">Rhodoplanes serenus</name>
    <dbReference type="NCBI Taxonomy" id="200615"/>
    <lineage>
        <taxon>Bacteria</taxon>
        <taxon>Pseudomonadati</taxon>
        <taxon>Pseudomonadota</taxon>
        <taxon>Alphaproteobacteria</taxon>
        <taxon>Hyphomicrobiales</taxon>
        <taxon>Nitrobacteraceae</taxon>
        <taxon>Rhodoplanes</taxon>
    </lineage>
</organism>
<dbReference type="GO" id="GO:0006355">
    <property type="term" value="P:regulation of DNA-templated transcription"/>
    <property type="evidence" value="ECO:0007669"/>
    <property type="project" value="InterPro"/>
</dbReference>
<dbReference type="OrthoDB" id="9760752at2"/>
<evidence type="ECO:0000256" key="9">
    <source>
        <dbReference type="ARBA" id="ARBA00022991"/>
    </source>
</evidence>
<dbReference type="Pfam" id="PF00512">
    <property type="entry name" value="HisKA"/>
    <property type="match status" value="1"/>
</dbReference>
<evidence type="ECO:0000259" key="12">
    <source>
        <dbReference type="PROSITE" id="PS50109"/>
    </source>
</evidence>
<dbReference type="PROSITE" id="PS50046">
    <property type="entry name" value="PHYTOCHROME_2"/>
    <property type="match status" value="1"/>
</dbReference>